<keyword evidence="3" id="KW-0472">Membrane</keyword>
<feature type="transmembrane region" description="Helical" evidence="3">
    <location>
        <begin position="22"/>
        <end position="44"/>
    </location>
</feature>
<organism evidence="4">
    <name type="scientific">hydrothermal vent metagenome</name>
    <dbReference type="NCBI Taxonomy" id="652676"/>
    <lineage>
        <taxon>unclassified sequences</taxon>
        <taxon>metagenomes</taxon>
        <taxon>ecological metagenomes</taxon>
    </lineage>
</organism>
<reference evidence="4" key="1">
    <citation type="submission" date="2018-06" db="EMBL/GenBank/DDBJ databases">
        <authorList>
            <person name="Zhirakovskaya E."/>
        </authorList>
    </citation>
    <scope>NUCLEOTIDE SEQUENCE</scope>
</reference>
<feature type="compositionally biased region" description="Basic and acidic residues" evidence="2">
    <location>
        <begin position="961"/>
        <end position="995"/>
    </location>
</feature>
<accession>A0A3B0TTC6</accession>
<feature type="coiled-coil region" evidence="1">
    <location>
        <begin position="503"/>
        <end position="530"/>
    </location>
</feature>
<feature type="compositionally biased region" description="Gly residues" evidence="2">
    <location>
        <begin position="997"/>
        <end position="1015"/>
    </location>
</feature>
<proteinExistence type="predicted"/>
<keyword evidence="3" id="KW-1133">Transmembrane helix</keyword>
<keyword evidence="3" id="KW-0812">Transmembrane</keyword>
<keyword evidence="1" id="KW-0175">Coiled coil</keyword>
<protein>
    <submittedName>
        <fullName evidence="4">Liver stage antigen</fullName>
    </submittedName>
</protein>
<dbReference type="EMBL" id="UOEL01000144">
    <property type="protein sequence ID" value="VAW17692.1"/>
    <property type="molecule type" value="Genomic_DNA"/>
</dbReference>
<dbReference type="AlphaFoldDB" id="A0A3B0TTC6"/>
<feature type="region of interest" description="Disordered" evidence="2">
    <location>
        <begin position="729"/>
        <end position="781"/>
    </location>
</feature>
<feature type="region of interest" description="Disordered" evidence="2">
    <location>
        <begin position="934"/>
        <end position="1022"/>
    </location>
</feature>
<evidence type="ECO:0000256" key="3">
    <source>
        <dbReference type="SAM" id="Phobius"/>
    </source>
</evidence>
<evidence type="ECO:0000313" key="4">
    <source>
        <dbReference type="EMBL" id="VAW17692.1"/>
    </source>
</evidence>
<gene>
    <name evidence="4" type="ORF">MNBD_BACTEROID03-1989</name>
</gene>
<feature type="transmembrane region" description="Helical" evidence="3">
    <location>
        <begin position="56"/>
        <end position="82"/>
    </location>
</feature>
<feature type="coiled-coil region" evidence="1">
    <location>
        <begin position="569"/>
        <end position="704"/>
    </location>
</feature>
<sequence length="1159" mass="132658">MNNYHNILDKLSRFTKKYYTKMLLKGALLFLVFGLLFFFMALGVEYFLWMNSTGRLILLLVFVGAELYFLFRYIITPLFYLFKLKQGIDNKRASVLIGKYFSKVGDKLFNLLDLADDTNRSELLLASIEQRSESLNPVPFSKAVDLKENLKYVKYLAIPALLMGLIWLSGNLSPFFKSYNRVVNYDMAYEPPAPFSFKLLSNDLNALDSKPYVIQVVTEGNVRPDAVFIAIDGKNLLLQKQNGIYQYTLTPPLVSTDFSFSANDVLSKKYSLNVLKTPSIQNFKIVLNYPGYINRKPETLKSTGNATFPEGTKVTWHIKGKFTNKIHLVTKDTSQVFKKEGDSFEMSKRVYSDLPYRLTTSNENVRDHEKLEYRFDIIKDAYPTIKAEQVLDSLNPNTSYYIGEASDDYILKRIALVYYPDNDIENKQVVELGAPNANFNQFYYTFPSGLNLEPDLNYSFYFEATDNDGVHNGKTSKSQVFSRILLDVDQLKNKELESQQSIIDNMDKSLEKFIEQKEALEKINQDQKEKKQLNFNDKNQIKDFLKKQKQQEAMMEKFSKQLKENLNKNEKDDALNKLLQERLERQEIEAKKNQKLLEELNKIADKIDKEELAKRLEEMAKNQQNSKRNLEQLLELTKRYYVTEKASQLAKDLEKLAKEQKELADVELKKDVSSEQQEQLNKEFEKLAEELEELKKDNTDLKKPLNLDIDKEKGESVKEDQKDALDEIKEHQESEQPSDSKSKEKNTENAMKKQKSAAQKMQEMSEQLQQSASGGGGGSTITEDAEMLRQILDNLVTFSFKQENLHDNLEEADVDAPQFSGTIRKQQELRNLFEHVDDSLFALSLRRAELSEFVNEQITEVYYNTDKALESIAESRIYQGVSHQKYVLTAANRLSDFLANVLDNMQQSMQSGSGQGGGEGFQLPDIIKSQGELKEKMQGMGEPGKGKPKSGQGEEGQQGENGEKRGEGEKPDKDGKKGQGEEGGDEGKGKGDKGKNGKGGEGGSTGESGKGGQGDGQPSEEEQKEIYEIYKEQQMIRERLENQLQDMINASDRNLGKKLLKQMEDFENDLIENGITQRGTNKMNNIQYQMLKLKNAALKQGKKPEREGVTSKKNHNNPITTKPALLEQYRNDIEILNRQALPLRHNFQRKVKEYFKNND</sequence>
<name>A0A3B0TTC6_9ZZZZ</name>
<evidence type="ECO:0000256" key="1">
    <source>
        <dbReference type="SAM" id="Coils"/>
    </source>
</evidence>
<evidence type="ECO:0000256" key="2">
    <source>
        <dbReference type="SAM" id="MobiDB-lite"/>
    </source>
</evidence>
<feature type="compositionally biased region" description="Basic and acidic residues" evidence="2">
    <location>
        <begin position="729"/>
        <end position="751"/>
    </location>
</feature>